<gene>
    <name evidence="2" type="ORF">Pmani_019936</name>
</gene>
<keyword evidence="3" id="KW-1185">Reference proteome</keyword>
<evidence type="ECO:0000313" key="3">
    <source>
        <dbReference type="Proteomes" id="UP001292094"/>
    </source>
</evidence>
<feature type="compositionally biased region" description="Polar residues" evidence="1">
    <location>
        <begin position="26"/>
        <end position="42"/>
    </location>
</feature>
<name>A0AAE1U738_9EUCA</name>
<evidence type="ECO:0000256" key="1">
    <source>
        <dbReference type="SAM" id="MobiDB-lite"/>
    </source>
</evidence>
<comment type="caution">
    <text evidence="2">The sequence shown here is derived from an EMBL/GenBank/DDBJ whole genome shotgun (WGS) entry which is preliminary data.</text>
</comment>
<evidence type="ECO:0000313" key="2">
    <source>
        <dbReference type="EMBL" id="KAK4308344.1"/>
    </source>
</evidence>
<reference evidence="2" key="1">
    <citation type="submission" date="2023-11" db="EMBL/GenBank/DDBJ databases">
        <title>Genome assemblies of two species of porcelain crab, Petrolisthes cinctipes and Petrolisthes manimaculis (Anomura: Porcellanidae).</title>
        <authorList>
            <person name="Angst P."/>
        </authorList>
    </citation>
    <scope>NUCLEOTIDE SEQUENCE</scope>
    <source>
        <strain evidence="2">PB745_02</strain>
        <tissue evidence="2">Gill</tissue>
    </source>
</reference>
<dbReference type="EMBL" id="JAWZYT010001902">
    <property type="protein sequence ID" value="KAK4308344.1"/>
    <property type="molecule type" value="Genomic_DNA"/>
</dbReference>
<protein>
    <submittedName>
        <fullName evidence="2">Uncharacterized protein</fullName>
    </submittedName>
</protein>
<dbReference type="AlphaFoldDB" id="A0AAE1U738"/>
<accession>A0AAE1U738</accession>
<feature type="region of interest" description="Disordered" evidence="1">
    <location>
        <begin position="18"/>
        <end position="47"/>
    </location>
</feature>
<sequence length="104" mass="11272">MSSPQSFSPFLSEDFMDIVNKDDTAQDSPRGSAQHNWLSKTETPPPSRSYDLLLYRCDGGAGCPFRVVPQPLHLANPSTPSVVRVILSDVKELVAGSDVTPGQL</sequence>
<organism evidence="2 3">
    <name type="scientific">Petrolisthes manimaculis</name>
    <dbReference type="NCBI Taxonomy" id="1843537"/>
    <lineage>
        <taxon>Eukaryota</taxon>
        <taxon>Metazoa</taxon>
        <taxon>Ecdysozoa</taxon>
        <taxon>Arthropoda</taxon>
        <taxon>Crustacea</taxon>
        <taxon>Multicrustacea</taxon>
        <taxon>Malacostraca</taxon>
        <taxon>Eumalacostraca</taxon>
        <taxon>Eucarida</taxon>
        <taxon>Decapoda</taxon>
        <taxon>Pleocyemata</taxon>
        <taxon>Anomura</taxon>
        <taxon>Galatheoidea</taxon>
        <taxon>Porcellanidae</taxon>
        <taxon>Petrolisthes</taxon>
    </lineage>
</organism>
<proteinExistence type="predicted"/>
<dbReference type="Proteomes" id="UP001292094">
    <property type="component" value="Unassembled WGS sequence"/>
</dbReference>